<organism evidence="2 3">
    <name type="scientific">Paenibacillus typhae</name>
    <dbReference type="NCBI Taxonomy" id="1174501"/>
    <lineage>
        <taxon>Bacteria</taxon>
        <taxon>Bacillati</taxon>
        <taxon>Bacillota</taxon>
        <taxon>Bacilli</taxon>
        <taxon>Bacillales</taxon>
        <taxon>Paenibacillaceae</taxon>
        <taxon>Paenibacillus</taxon>
    </lineage>
</organism>
<feature type="domain" description="CD-NTase-associated protein 12/Pycsar effector protein TIR" evidence="1">
    <location>
        <begin position="9"/>
        <end position="136"/>
    </location>
</feature>
<dbReference type="RefSeq" id="WP_090715057.1">
    <property type="nucleotide sequence ID" value="NZ_CBCSKY010000016.1"/>
</dbReference>
<keyword evidence="3" id="KW-1185">Reference proteome</keyword>
<dbReference type="GO" id="GO:0050135">
    <property type="term" value="F:NADP+ nucleosidase activity"/>
    <property type="evidence" value="ECO:0007669"/>
    <property type="project" value="InterPro"/>
</dbReference>
<evidence type="ECO:0000313" key="2">
    <source>
        <dbReference type="EMBL" id="SDJ28085.1"/>
    </source>
</evidence>
<gene>
    <name evidence="2" type="ORF">SAMN05216192_11475</name>
</gene>
<evidence type="ECO:0000313" key="3">
    <source>
        <dbReference type="Proteomes" id="UP000199050"/>
    </source>
</evidence>
<accession>A0A1G8SH43</accession>
<dbReference type="Pfam" id="PF10137">
    <property type="entry name" value="CAP12-PCTIR_TIR"/>
    <property type="match status" value="1"/>
</dbReference>
<sequence>MTINRTPRAFIGSSREAIPYARAIAEGIEMYVEVNAWYANTFQANDYTMESLERELDANDFGIFVFAAEDVAVIRNQTYFITRDNTLFEMGLFWGRLGRKRVFCIIPNEVPTGQEGGPTSLHLPSDLEGITLLRYMADHSRGPRSAISTACGRILNAVAEEGFFKQRHELFTEMKSGMERKDSVIQLLLEYLRNVTLSGGVEGYNAAAEAVRNSILPPEGFRVTGAAIWTQVEDEYISQVGGNVGRGRRYHLSENDGKSPDEEQIFVLKVFGTNNWKFFKREQIARIGVLCYALSKKHVLSVHFSGNRELSDELMKQVVEVNHDLLFTTKGLVGGIRNE</sequence>
<dbReference type="STRING" id="1174501.SAMN05216192_11475"/>
<dbReference type="OrthoDB" id="5497289at2"/>
<proteinExistence type="predicted"/>
<reference evidence="3" key="1">
    <citation type="submission" date="2016-10" db="EMBL/GenBank/DDBJ databases">
        <authorList>
            <person name="Varghese N."/>
            <person name="Submissions S."/>
        </authorList>
    </citation>
    <scope>NUCLEOTIDE SEQUENCE [LARGE SCALE GENOMIC DNA]</scope>
    <source>
        <strain evidence="3">CGMCC 1.11012</strain>
    </source>
</reference>
<dbReference type="AlphaFoldDB" id="A0A1G8SH43"/>
<protein>
    <submittedName>
        <fullName evidence="2">Predicted nucleotide-binding protein containing TIR-like domain-containing protein</fullName>
    </submittedName>
</protein>
<evidence type="ECO:0000259" key="1">
    <source>
        <dbReference type="Pfam" id="PF10137"/>
    </source>
</evidence>
<dbReference type="Proteomes" id="UP000199050">
    <property type="component" value="Unassembled WGS sequence"/>
</dbReference>
<dbReference type="InterPro" id="IPR019302">
    <property type="entry name" value="CAP12/PCTIR_TIR_dom"/>
</dbReference>
<name>A0A1G8SH43_9BACL</name>
<dbReference type="EMBL" id="FNDX01000014">
    <property type="protein sequence ID" value="SDJ28085.1"/>
    <property type="molecule type" value="Genomic_DNA"/>
</dbReference>